<keyword evidence="4" id="KW-0969">Cilium</keyword>
<reference evidence="4 5" key="1">
    <citation type="submission" date="2019-07" db="EMBL/GenBank/DDBJ databases">
        <title>Description of 53C-WASEF.</title>
        <authorList>
            <person name="Pitt A."/>
            <person name="Hahn M.W."/>
        </authorList>
    </citation>
    <scope>NUCLEOTIDE SEQUENCE [LARGE SCALE GENOMIC DNA]</scope>
    <source>
        <strain evidence="4 5">53C-WASEF</strain>
    </source>
</reference>
<comment type="caution">
    <text evidence="4">The sequence shown here is derived from an EMBL/GenBank/DDBJ whole genome shotgun (WGS) entry which is preliminary data.</text>
</comment>
<dbReference type="EMBL" id="VMBG01000001">
    <property type="protein sequence ID" value="TSJ78628.1"/>
    <property type="molecule type" value="Genomic_DNA"/>
</dbReference>
<comment type="similarity">
    <text evidence="2">Belongs to the FlgN family.</text>
</comment>
<evidence type="ECO:0000256" key="3">
    <source>
        <dbReference type="ARBA" id="ARBA00022795"/>
    </source>
</evidence>
<protein>
    <submittedName>
        <fullName evidence="4">Flagellar protein FlgN</fullName>
    </submittedName>
</protein>
<keyword evidence="3" id="KW-1005">Bacterial flagellum biogenesis</keyword>
<evidence type="ECO:0000313" key="4">
    <source>
        <dbReference type="EMBL" id="TSJ78628.1"/>
    </source>
</evidence>
<evidence type="ECO:0000313" key="5">
    <source>
        <dbReference type="Proteomes" id="UP000315648"/>
    </source>
</evidence>
<comment type="function">
    <text evidence="1">Required for the efficient initiation of filament assembly.</text>
</comment>
<evidence type="ECO:0000256" key="1">
    <source>
        <dbReference type="ARBA" id="ARBA00002397"/>
    </source>
</evidence>
<gene>
    <name evidence="4" type="ORF">FPL22_04810</name>
</gene>
<keyword evidence="4" id="KW-0966">Cell projection</keyword>
<name>A0A556QPQ2_9BACT</name>
<dbReference type="Proteomes" id="UP000315648">
    <property type="component" value="Unassembled WGS sequence"/>
</dbReference>
<keyword evidence="4" id="KW-0282">Flagellum</keyword>
<evidence type="ECO:0000256" key="2">
    <source>
        <dbReference type="ARBA" id="ARBA00007703"/>
    </source>
</evidence>
<proteinExistence type="inferred from homology"/>
<sequence>MHPDWEILVENLRSELQAYGGLLQLFTEQQDNLLRGDPDAVLSYAHEIEAQVRVTAELRDRREDAVQHFAESKKQPATSTLRQLLSLFPDEVRPLLSALIDEINHLIRRVRNGVKRNHQMIHRAMEIHQDTLRALRPAAFTRTYSPHGSVSIGGEQPAWQAAG</sequence>
<dbReference type="GO" id="GO:0044780">
    <property type="term" value="P:bacterial-type flagellum assembly"/>
    <property type="evidence" value="ECO:0007669"/>
    <property type="project" value="InterPro"/>
</dbReference>
<dbReference type="Pfam" id="PF05130">
    <property type="entry name" value="FlgN"/>
    <property type="match status" value="1"/>
</dbReference>
<dbReference type="AlphaFoldDB" id="A0A556QPQ2"/>
<dbReference type="Gene3D" id="1.20.58.300">
    <property type="entry name" value="FlgN-like"/>
    <property type="match status" value="1"/>
</dbReference>
<dbReference type="RefSeq" id="WP_144228969.1">
    <property type="nucleotide sequence ID" value="NZ_CBCRVV010000002.1"/>
</dbReference>
<dbReference type="InterPro" id="IPR007809">
    <property type="entry name" value="FlgN-like"/>
</dbReference>
<accession>A0A556QPQ2</accession>
<dbReference type="OrthoDB" id="194845at2"/>
<keyword evidence="5" id="KW-1185">Reference proteome</keyword>
<dbReference type="InterPro" id="IPR036679">
    <property type="entry name" value="FlgN-like_sf"/>
</dbReference>
<organism evidence="4 5">
    <name type="scientific">Rariglobus hedericola</name>
    <dbReference type="NCBI Taxonomy" id="2597822"/>
    <lineage>
        <taxon>Bacteria</taxon>
        <taxon>Pseudomonadati</taxon>
        <taxon>Verrucomicrobiota</taxon>
        <taxon>Opitutia</taxon>
        <taxon>Opitutales</taxon>
        <taxon>Opitutaceae</taxon>
        <taxon>Rariglobus</taxon>
    </lineage>
</organism>
<dbReference type="SUPFAM" id="SSF140566">
    <property type="entry name" value="FlgN-like"/>
    <property type="match status" value="1"/>
</dbReference>